<dbReference type="RefSeq" id="WP_185675569.1">
    <property type="nucleotide sequence ID" value="NZ_JACHVB010000025.1"/>
</dbReference>
<dbReference type="GO" id="GO:0015940">
    <property type="term" value="P:pantothenate biosynthetic process"/>
    <property type="evidence" value="ECO:0007669"/>
    <property type="project" value="UniProtKB-UniRule"/>
</dbReference>
<dbReference type="InterPro" id="IPR009010">
    <property type="entry name" value="Asp_de-COase-like_dom_sf"/>
</dbReference>
<dbReference type="AlphaFoldDB" id="A0A842HEX0"/>
<dbReference type="UniPathway" id="UPA00028">
    <property type="reaction ID" value="UER00002"/>
</dbReference>
<reference evidence="14 15" key="1">
    <citation type="submission" date="2020-07" db="EMBL/GenBank/DDBJ databases">
        <authorList>
            <person name="Feng X."/>
        </authorList>
    </citation>
    <scope>NUCLEOTIDE SEQUENCE [LARGE SCALE GENOMIC DNA]</scope>
    <source>
        <strain evidence="14 15">JCM31066</strain>
    </source>
</reference>
<keyword evidence="4 9" id="KW-0068">Autocatalytic cleavage</keyword>
<comment type="caution">
    <text evidence="14">The sequence shown here is derived from an EMBL/GenBank/DDBJ whole genome shotgun (WGS) entry which is preliminary data.</text>
</comment>
<keyword evidence="5 9" id="KW-0865">Zymogen</keyword>
<dbReference type="CDD" id="cd06919">
    <property type="entry name" value="Asp_decarbox"/>
    <property type="match status" value="1"/>
</dbReference>
<evidence type="ECO:0000256" key="11">
    <source>
        <dbReference type="PIRSR" id="PIRSR006246-2"/>
    </source>
</evidence>
<keyword evidence="6 9" id="KW-0456">Lyase</keyword>
<feature type="binding site" evidence="9 11">
    <location>
        <position position="57"/>
    </location>
    <ligand>
        <name>substrate</name>
    </ligand>
</feature>
<comment type="subcellular location">
    <subcellularLocation>
        <location evidence="9">Cytoplasm</location>
    </subcellularLocation>
</comment>
<keyword evidence="2 9" id="KW-0566">Pantothenate biosynthesis</keyword>
<organism evidence="14 15">
    <name type="scientific">Ruficoccus amylovorans</name>
    <dbReference type="NCBI Taxonomy" id="1804625"/>
    <lineage>
        <taxon>Bacteria</taxon>
        <taxon>Pseudomonadati</taxon>
        <taxon>Verrucomicrobiota</taxon>
        <taxon>Opitutia</taxon>
        <taxon>Puniceicoccales</taxon>
        <taxon>Cerasicoccaceae</taxon>
        <taxon>Ruficoccus</taxon>
    </lineage>
</organism>
<dbReference type="InterPro" id="IPR003190">
    <property type="entry name" value="Asp_decarbox"/>
</dbReference>
<feature type="chain" id="PRO_5033184989" description="Aspartate 1-decarboxylase beta chain" evidence="9 13">
    <location>
        <begin position="1"/>
        <end position="24"/>
    </location>
</feature>
<dbReference type="SUPFAM" id="SSF50692">
    <property type="entry name" value="ADC-like"/>
    <property type="match status" value="1"/>
</dbReference>
<evidence type="ECO:0000256" key="3">
    <source>
        <dbReference type="ARBA" id="ARBA00022793"/>
    </source>
</evidence>
<feature type="chain" id="PRO_5033184988" description="Aspartate 1-decarboxylase alpha chain" evidence="9 13">
    <location>
        <begin position="25"/>
        <end position="138"/>
    </location>
</feature>
<keyword evidence="8 9" id="KW-0670">Pyruvate</keyword>
<dbReference type="EMBL" id="JACHVB010000025">
    <property type="protein sequence ID" value="MBC2594588.1"/>
    <property type="molecule type" value="Genomic_DNA"/>
</dbReference>
<comment type="subunit">
    <text evidence="9">Heterooctamer of four alpha and four beta subunits.</text>
</comment>
<evidence type="ECO:0000256" key="6">
    <source>
        <dbReference type="ARBA" id="ARBA00023239"/>
    </source>
</evidence>
<protein>
    <recommendedName>
        <fullName evidence="9">Aspartate 1-decarboxylase</fullName>
        <ecNumber evidence="9">4.1.1.11</ecNumber>
    </recommendedName>
    <alternativeName>
        <fullName evidence="9">Aspartate alpha-decarboxylase</fullName>
    </alternativeName>
    <component>
        <recommendedName>
            <fullName evidence="9">Aspartate 1-decarboxylase beta chain</fullName>
        </recommendedName>
    </component>
    <component>
        <recommendedName>
            <fullName evidence="9">Aspartate 1-decarboxylase alpha chain</fullName>
        </recommendedName>
    </component>
</protein>
<evidence type="ECO:0000256" key="1">
    <source>
        <dbReference type="ARBA" id="ARBA00022490"/>
    </source>
</evidence>
<comment type="function">
    <text evidence="9">Catalyzes the pyruvoyl-dependent decarboxylation of aspartate to produce beta-alanine.</text>
</comment>
<evidence type="ECO:0000256" key="5">
    <source>
        <dbReference type="ARBA" id="ARBA00023145"/>
    </source>
</evidence>
<keyword evidence="3 9" id="KW-0210">Decarboxylase</keyword>
<evidence type="ECO:0000313" key="15">
    <source>
        <dbReference type="Proteomes" id="UP000546464"/>
    </source>
</evidence>
<dbReference type="PANTHER" id="PTHR21012:SF0">
    <property type="entry name" value="ASPARTATE 1-DECARBOXYLASE"/>
    <property type="match status" value="1"/>
</dbReference>
<comment type="pathway">
    <text evidence="9">Cofactor biosynthesis; (R)-pantothenate biosynthesis; beta-alanine from L-aspartate: step 1/1.</text>
</comment>
<evidence type="ECO:0000256" key="2">
    <source>
        <dbReference type="ARBA" id="ARBA00022655"/>
    </source>
</evidence>
<comment type="cofactor">
    <cofactor evidence="9 10">
        <name>pyruvate</name>
        <dbReference type="ChEBI" id="CHEBI:15361"/>
    </cofactor>
    <text evidence="9 10">Binds 1 pyruvoyl group covalently per subunit.</text>
</comment>
<dbReference type="GO" id="GO:0004068">
    <property type="term" value="F:aspartate 1-decarboxylase activity"/>
    <property type="evidence" value="ECO:0007669"/>
    <property type="project" value="UniProtKB-UniRule"/>
</dbReference>
<dbReference type="NCBIfam" id="TIGR00223">
    <property type="entry name" value="panD"/>
    <property type="match status" value="1"/>
</dbReference>
<dbReference type="Pfam" id="PF02261">
    <property type="entry name" value="Asp_decarbox"/>
    <property type="match status" value="1"/>
</dbReference>
<dbReference type="PANTHER" id="PTHR21012">
    <property type="entry name" value="ASPARTATE 1-DECARBOXYLASE"/>
    <property type="match status" value="1"/>
</dbReference>
<evidence type="ECO:0000256" key="8">
    <source>
        <dbReference type="ARBA" id="ARBA00023317"/>
    </source>
</evidence>
<sequence length="138" mass="15085">MTVEILKSKILRAEVTEAEADYEGSLAIDGALMKRIGLLPYEKILVGNITNGERLETYAIEAPEGSGTFALNGAAAHRGKPGDLLVIMNFAHMPYEEARSWKPRVIVMADHNRTIIKERSPEGETGEPFRVAACETAS</sequence>
<dbReference type="GO" id="GO:0005829">
    <property type="term" value="C:cytosol"/>
    <property type="evidence" value="ECO:0007669"/>
    <property type="project" value="TreeGrafter"/>
</dbReference>
<dbReference type="PIRSF" id="PIRSF006246">
    <property type="entry name" value="Asp_decarbox"/>
    <property type="match status" value="1"/>
</dbReference>
<comment type="similarity">
    <text evidence="9">Belongs to the PanD family.</text>
</comment>
<dbReference type="GO" id="GO:0006523">
    <property type="term" value="P:alanine biosynthetic process"/>
    <property type="evidence" value="ECO:0007669"/>
    <property type="project" value="InterPro"/>
</dbReference>
<dbReference type="Gene3D" id="2.40.40.20">
    <property type="match status" value="1"/>
</dbReference>
<evidence type="ECO:0000256" key="10">
    <source>
        <dbReference type="PIRSR" id="PIRSR006246-1"/>
    </source>
</evidence>
<dbReference type="Proteomes" id="UP000546464">
    <property type="component" value="Unassembled WGS sequence"/>
</dbReference>
<evidence type="ECO:0000256" key="9">
    <source>
        <dbReference type="HAMAP-Rule" id="MF_00446"/>
    </source>
</evidence>
<keyword evidence="1 9" id="KW-0963">Cytoplasm</keyword>
<evidence type="ECO:0000313" key="14">
    <source>
        <dbReference type="EMBL" id="MBC2594588.1"/>
    </source>
</evidence>
<comment type="PTM">
    <text evidence="9 12">Is synthesized initially as an inactive proenzyme, which is activated by self-cleavage at a specific serine bond to produce a beta-subunit with a hydroxyl group at its C-terminus and an alpha-subunit with a pyruvoyl group at its N-terminus.</text>
</comment>
<feature type="active site" description="Schiff-base intermediate with substrate; via pyruvic acid" evidence="9 10">
    <location>
        <position position="25"/>
    </location>
</feature>
<evidence type="ECO:0000256" key="4">
    <source>
        <dbReference type="ARBA" id="ARBA00022813"/>
    </source>
</evidence>
<accession>A0A842HEX0</accession>
<name>A0A842HEX0_9BACT</name>
<feature type="active site" description="Proton donor" evidence="9 10">
    <location>
        <position position="58"/>
    </location>
</feature>
<evidence type="ECO:0000256" key="7">
    <source>
        <dbReference type="ARBA" id="ARBA00023270"/>
    </source>
</evidence>
<dbReference type="EC" id="4.1.1.11" evidence="9"/>
<dbReference type="HAMAP" id="MF_00446">
    <property type="entry name" value="PanD"/>
    <property type="match status" value="1"/>
</dbReference>
<evidence type="ECO:0000256" key="12">
    <source>
        <dbReference type="PIRSR" id="PIRSR006246-3"/>
    </source>
</evidence>
<keyword evidence="7 9" id="KW-0704">Schiff base</keyword>
<keyword evidence="15" id="KW-1185">Reference proteome</keyword>
<proteinExistence type="inferred from homology"/>
<gene>
    <name evidence="9" type="primary">panD</name>
    <name evidence="14" type="ORF">H5P28_09985</name>
</gene>
<comment type="catalytic activity">
    <reaction evidence="9">
        <text>L-aspartate + H(+) = beta-alanine + CO2</text>
        <dbReference type="Rhea" id="RHEA:19497"/>
        <dbReference type="ChEBI" id="CHEBI:15378"/>
        <dbReference type="ChEBI" id="CHEBI:16526"/>
        <dbReference type="ChEBI" id="CHEBI:29991"/>
        <dbReference type="ChEBI" id="CHEBI:57966"/>
        <dbReference type="EC" id="4.1.1.11"/>
    </reaction>
</comment>
<feature type="binding site" evidence="9 11">
    <location>
        <begin position="73"/>
        <end position="75"/>
    </location>
    <ligand>
        <name>substrate</name>
    </ligand>
</feature>
<evidence type="ECO:0000256" key="13">
    <source>
        <dbReference type="PIRSR" id="PIRSR006246-5"/>
    </source>
</evidence>
<feature type="modified residue" description="Pyruvic acid (Ser)" evidence="9 12">
    <location>
        <position position="25"/>
    </location>
</feature>